<dbReference type="OrthoDB" id="2375172at2759"/>
<evidence type="ECO:0000313" key="2">
    <source>
        <dbReference type="Proteomes" id="UP000266861"/>
    </source>
</evidence>
<comment type="caution">
    <text evidence="1">The sequence shown here is derived from an EMBL/GenBank/DDBJ whole genome shotgun (WGS) entry which is preliminary data.</text>
</comment>
<proteinExistence type="predicted"/>
<accession>A0A397JFS7</accession>
<reference evidence="1 2" key="1">
    <citation type="submission" date="2018-08" db="EMBL/GenBank/DDBJ databases">
        <title>Genome and evolution of the arbuscular mycorrhizal fungus Diversispora epigaea (formerly Glomus versiforme) and its bacterial endosymbionts.</title>
        <authorList>
            <person name="Sun X."/>
            <person name="Fei Z."/>
            <person name="Harrison M."/>
        </authorList>
    </citation>
    <scope>NUCLEOTIDE SEQUENCE [LARGE SCALE GENOMIC DNA]</scope>
    <source>
        <strain evidence="1 2">IT104</strain>
    </source>
</reference>
<sequence length="204" mass="23781">MVLKFVKADIKYFIPEKRTLKSDNLDDINNLFSKDVYQTDFSVKLTQMLELNTCYVPKPLEAQVLENLSALLDHKCKIAEQMIPIFAAETSFSKLLGKLGNNKGINISTDDWHMKPSGSFTTGVQWLYHFTAQELYKDGENQRTSHQQISILVTKKIALWLEFKFEKNRNIIVESIESNNPCFKRKLEKSETEQKLYIKLLKYF</sequence>
<organism evidence="1 2">
    <name type="scientific">Diversispora epigaea</name>
    <dbReference type="NCBI Taxonomy" id="1348612"/>
    <lineage>
        <taxon>Eukaryota</taxon>
        <taxon>Fungi</taxon>
        <taxon>Fungi incertae sedis</taxon>
        <taxon>Mucoromycota</taxon>
        <taxon>Glomeromycotina</taxon>
        <taxon>Glomeromycetes</taxon>
        <taxon>Diversisporales</taxon>
        <taxon>Diversisporaceae</taxon>
        <taxon>Diversispora</taxon>
    </lineage>
</organism>
<gene>
    <name evidence="1" type="ORF">Glove_86g129</name>
</gene>
<dbReference type="Proteomes" id="UP000266861">
    <property type="component" value="Unassembled WGS sequence"/>
</dbReference>
<name>A0A397JFS7_9GLOM</name>
<dbReference type="EMBL" id="PQFF01000082">
    <property type="protein sequence ID" value="RHZ84044.1"/>
    <property type="molecule type" value="Genomic_DNA"/>
</dbReference>
<keyword evidence="2" id="KW-1185">Reference proteome</keyword>
<dbReference type="AlphaFoldDB" id="A0A397JFS7"/>
<protein>
    <submittedName>
        <fullName evidence="1">Uncharacterized protein</fullName>
    </submittedName>
</protein>
<evidence type="ECO:0000313" key="1">
    <source>
        <dbReference type="EMBL" id="RHZ84044.1"/>
    </source>
</evidence>